<dbReference type="GO" id="GO:0008948">
    <property type="term" value="F:oxaloacetate decarboxylase activity"/>
    <property type="evidence" value="ECO:0007669"/>
    <property type="project" value="TreeGrafter"/>
</dbReference>
<feature type="binding site" evidence="4">
    <location>
        <position position="265"/>
    </location>
    <ligand>
        <name>substrate</name>
    </ligand>
</feature>
<feature type="binding site" evidence="4">
    <location>
        <position position="266"/>
    </location>
    <ligand>
        <name>Mg(2+)</name>
        <dbReference type="ChEBI" id="CHEBI:18420"/>
    </ligand>
</feature>
<evidence type="ECO:0000256" key="4">
    <source>
        <dbReference type="PIRSR" id="PIRSR605493-1"/>
    </source>
</evidence>
<feature type="region of interest" description="Disordered" evidence="6">
    <location>
        <begin position="76"/>
        <end position="97"/>
    </location>
</feature>
<evidence type="ECO:0000256" key="6">
    <source>
        <dbReference type="SAM" id="MobiDB-lite"/>
    </source>
</evidence>
<dbReference type="PROSITE" id="PS50808">
    <property type="entry name" value="ZF_BED"/>
    <property type="match status" value="1"/>
</dbReference>
<dbReference type="GO" id="GO:0003677">
    <property type="term" value="F:DNA binding"/>
    <property type="evidence" value="ECO:0007669"/>
    <property type="project" value="InterPro"/>
</dbReference>
<dbReference type="InterPro" id="IPR003656">
    <property type="entry name" value="Znf_BED"/>
</dbReference>
<keyword evidence="1 4" id="KW-0479">Metal-binding</keyword>
<keyword evidence="4" id="KW-0460">Magnesium</keyword>
<proteinExistence type="predicted"/>
<organism evidence="8 9">
    <name type="scientific">Peronospora destructor</name>
    <dbReference type="NCBI Taxonomy" id="86335"/>
    <lineage>
        <taxon>Eukaryota</taxon>
        <taxon>Sar</taxon>
        <taxon>Stramenopiles</taxon>
        <taxon>Oomycota</taxon>
        <taxon>Peronosporomycetes</taxon>
        <taxon>Peronosporales</taxon>
        <taxon>Peronosporaceae</taxon>
        <taxon>Peronospora</taxon>
    </lineage>
</organism>
<feature type="binding site" evidence="4">
    <location>
        <begin position="243"/>
        <end position="246"/>
    </location>
    <ligand>
        <name>substrate</name>
    </ligand>
</feature>
<keyword evidence="9" id="KW-1185">Reference proteome</keyword>
<accession>A0AAV0V6K3</accession>
<evidence type="ECO:0000259" key="7">
    <source>
        <dbReference type="PROSITE" id="PS50808"/>
    </source>
</evidence>
<dbReference type="Pfam" id="PF03737">
    <property type="entry name" value="RraA-like"/>
    <property type="match status" value="1"/>
</dbReference>
<evidence type="ECO:0000313" key="9">
    <source>
        <dbReference type="Proteomes" id="UP001162029"/>
    </source>
</evidence>
<dbReference type="InterPro" id="IPR036704">
    <property type="entry name" value="RraA/RraA-like_sf"/>
</dbReference>
<gene>
    <name evidence="8" type="ORF">PDE001_LOCUS9941</name>
</gene>
<evidence type="ECO:0000256" key="5">
    <source>
        <dbReference type="PROSITE-ProRule" id="PRU00027"/>
    </source>
</evidence>
<comment type="cofactor">
    <cofactor evidence="4">
        <name>Mg(2+)</name>
        <dbReference type="ChEBI" id="CHEBI:18420"/>
    </cofactor>
</comment>
<evidence type="ECO:0000256" key="3">
    <source>
        <dbReference type="ARBA" id="ARBA00022833"/>
    </source>
</evidence>
<dbReference type="SUPFAM" id="SSF89562">
    <property type="entry name" value="RraA-like"/>
    <property type="match status" value="1"/>
</dbReference>
<protein>
    <recommendedName>
        <fullName evidence="7">BED-type domain-containing protein</fullName>
    </recommendedName>
</protein>
<dbReference type="CDD" id="cd16841">
    <property type="entry name" value="RraA_family"/>
    <property type="match status" value="1"/>
</dbReference>
<sequence length="368" mass="39754">MGRKPSNVYDYFIRLEPEAGRKGMVRYQCKKCDKQYASNATRLADHLKMSCAPSFQTNQRIRKVIGLLPSVNIHLNGNSQEADADNETKEMDDSSESMAATVASLVVPVPSPDAYAAAGVETAQSLALKRSDHELLTNMLESEGEPLQDVTEVLLRLAKLSTCAIADAMAEMNLQGHLVDVNLVRGYDAPFAMNICGPALTVKIMPTTGALVGSGSYDYIDTVEMGQVVVISSPARSTMAVFGELLATASKARHVAGVVTDGRVRDVHELCRMNFPAFAMGTSVHGECGATTIAEINGPVLIADCVVRHNDIIRGDINGVIVIPAERAQDIATRAEIIVDQDNKIIEALNEGEPVQRSLQRFRASRNV</sequence>
<keyword evidence="3" id="KW-0862">Zinc</keyword>
<feature type="domain" description="BED-type" evidence="7">
    <location>
        <begin position="3"/>
        <end position="58"/>
    </location>
</feature>
<dbReference type="GO" id="GO:0047443">
    <property type="term" value="F:4-hydroxy-4-methyl-2-oxoglutarate aldolase activity"/>
    <property type="evidence" value="ECO:0007669"/>
    <property type="project" value="TreeGrafter"/>
</dbReference>
<keyword evidence="2 5" id="KW-0863">Zinc-finger</keyword>
<reference evidence="8" key="1">
    <citation type="submission" date="2022-12" db="EMBL/GenBank/DDBJ databases">
        <authorList>
            <person name="Webb A."/>
        </authorList>
    </citation>
    <scope>NUCLEOTIDE SEQUENCE</scope>
    <source>
        <strain evidence="8">Pd1</strain>
    </source>
</reference>
<dbReference type="Gene3D" id="3.50.30.40">
    <property type="entry name" value="Ribonuclease E inhibitor RraA/RraA-like"/>
    <property type="match status" value="1"/>
</dbReference>
<evidence type="ECO:0000256" key="1">
    <source>
        <dbReference type="ARBA" id="ARBA00022723"/>
    </source>
</evidence>
<dbReference type="InterPro" id="IPR005493">
    <property type="entry name" value="RraA/RraA-like"/>
</dbReference>
<dbReference type="Proteomes" id="UP001162029">
    <property type="component" value="Unassembled WGS sequence"/>
</dbReference>
<comment type="caution">
    <text evidence="8">The sequence shown here is derived from an EMBL/GenBank/DDBJ whole genome shotgun (WGS) entry which is preliminary data.</text>
</comment>
<dbReference type="EMBL" id="CANTFM010002193">
    <property type="protein sequence ID" value="CAI5744817.1"/>
    <property type="molecule type" value="Genomic_DNA"/>
</dbReference>
<evidence type="ECO:0000313" key="8">
    <source>
        <dbReference type="EMBL" id="CAI5744817.1"/>
    </source>
</evidence>
<evidence type="ECO:0000256" key="2">
    <source>
        <dbReference type="ARBA" id="ARBA00022771"/>
    </source>
</evidence>
<dbReference type="GO" id="GO:0008270">
    <property type="term" value="F:zinc ion binding"/>
    <property type="evidence" value="ECO:0007669"/>
    <property type="project" value="UniProtKB-KW"/>
</dbReference>
<name>A0AAV0V6K3_9STRA</name>
<dbReference type="AlphaFoldDB" id="A0AAV0V6K3"/>
<dbReference type="PANTHER" id="PTHR33254">
    <property type="entry name" value="4-HYDROXY-4-METHYL-2-OXOGLUTARATE ALDOLASE 3-RELATED"/>
    <property type="match status" value="1"/>
</dbReference>
<dbReference type="PANTHER" id="PTHR33254:SF4">
    <property type="entry name" value="4-HYDROXY-4-METHYL-2-OXOGLUTARATE ALDOLASE 3-RELATED"/>
    <property type="match status" value="1"/>
</dbReference>